<sequence>MHMCPPSLVPLDPAGSSPNQTGQGRISRFCCGTGLQAGDAPDATQMISFTSSGRGSELRAQSWWMTIARVLPP</sequence>
<accession>A0A0A9E2P0</accession>
<feature type="region of interest" description="Disordered" evidence="1">
    <location>
        <begin position="1"/>
        <end position="27"/>
    </location>
</feature>
<name>A0A0A9E2P0_ARUDO</name>
<protein>
    <submittedName>
        <fullName evidence="2">Uncharacterized protein</fullName>
    </submittedName>
</protein>
<organism evidence="2">
    <name type="scientific">Arundo donax</name>
    <name type="common">Giant reed</name>
    <name type="synonym">Donax arundinaceus</name>
    <dbReference type="NCBI Taxonomy" id="35708"/>
    <lineage>
        <taxon>Eukaryota</taxon>
        <taxon>Viridiplantae</taxon>
        <taxon>Streptophyta</taxon>
        <taxon>Embryophyta</taxon>
        <taxon>Tracheophyta</taxon>
        <taxon>Spermatophyta</taxon>
        <taxon>Magnoliopsida</taxon>
        <taxon>Liliopsida</taxon>
        <taxon>Poales</taxon>
        <taxon>Poaceae</taxon>
        <taxon>PACMAD clade</taxon>
        <taxon>Arundinoideae</taxon>
        <taxon>Arundineae</taxon>
        <taxon>Arundo</taxon>
    </lineage>
</organism>
<dbReference type="AlphaFoldDB" id="A0A0A9E2P0"/>
<evidence type="ECO:0000313" key="2">
    <source>
        <dbReference type="EMBL" id="JAD92135.1"/>
    </source>
</evidence>
<reference evidence="2" key="1">
    <citation type="submission" date="2014-09" db="EMBL/GenBank/DDBJ databases">
        <authorList>
            <person name="Magalhaes I.L.F."/>
            <person name="Oliveira U."/>
            <person name="Santos F.R."/>
            <person name="Vidigal T.H.D.A."/>
            <person name="Brescovit A.D."/>
            <person name="Santos A.J."/>
        </authorList>
    </citation>
    <scope>NUCLEOTIDE SEQUENCE</scope>
    <source>
        <tissue evidence="2">Shoot tissue taken approximately 20 cm above the soil surface</tissue>
    </source>
</reference>
<evidence type="ECO:0000256" key="1">
    <source>
        <dbReference type="SAM" id="MobiDB-lite"/>
    </source>
</evidence>
<dbReference type="EMBL" id="GBRH01205760">
    <property type="protein sequence ID" value="JAD92135.1"/>
    <property type="molecule type" value="Transcribed_RNA"/>
</dbReference>
<proteinExistence type="predicted"/>
<reference evidence="2" key="2">
    <citation type="journal article" date="2015" name="Data Brief">
        <title>Shoot transcriptome of the giant reed, Arundo donax.</title>
        <authorList>
            <person name="Barrero R.A."/>
            <person name="Guerrero F.D."/>
            <person name="Moolhuijzen P."/>
            <person name="Goolsby J.A."/>
            <person name="Tidwell J."/>
            <person name="Bellgard S.E."/>
            <person name="Bellgard M.I."/>
        </authorList>
    </citation>
    <scope>NUCLEOTIDE SEQUENCE</scope>
    <source>
        <tissue evidence="2">Shoot tissue taken approximately 20 cm above the soil surface</tissue>
    </source>
</reference>